<reference evidence="7" key="1">
    <citation type="submission" date="2016-02" db="EMBL/GenBank/DDBJ databases">
        <authorList>
            <person name="Wibberg D."/>
        </authorList>
    </citation>
    <scope>NUCLEOTIDE SEQUENCE [LARGE SCALE GENOMIC DNA]</scope>
</reference>
<feature type="compositionally biased region" description="Polar residues" evidence="4">
    <location>
        <begin position="203"/>
        <end position="216"/>
    </location>
</feature>
<dbReference type="PRINTS" id="PR00502">
    <property type="entry name" value="NUDIXFAMILY"/>
</dbReference>
<dbReference type="SUPFAM" id="SSF55811">
    <property type="entry name" value="Nudix"/>
    <property type="match status" value="1"/>
</dbReference>
<name>A0A1C3NYQ8_9ACTN</name>
<comment type="similarity">
    <text evidence="1 3">Belongs to the Nudix hydrolase family.</text>
</comment>
<dbReference type="AlphaFoldDB" id="A0A1C3NYQ8"/>
<dbReference type="PANTHER" id="PTHR43736:SF4">
    <property type="entry name" value="SLR1690 PROTEIN"/>
    <property type="match status" value="1"/>
</dbReference>
<dbReference type="InterPro" id="IPR020084">
    <property type="entry name" value="NUDIX_hydrolase_CS"/>
</dbReference>
<evidence type="ECO:0000256" key="2">
    <source>
        <dbReference type="ARBA" id="ARBA00022801"/>
    </source>
</evidence>
<keyword evidence="2 3" id="KW-0378">Hydrolase</keyword>
<dbReference type="PROSITE" id="PS51462">
    <property type="entry name" value="NUDIX"/>
    <property type="match status" value="1"/>
</dbReference>
<evidence type="ECO:0000256" key="1">
    <source>
        <dbReference type="ARBA" id="ARBA00005582"/>
    </source>
</evidence>
<proteinExistence type="inferred from homology"/>
<organism evidence="6 7">
    <name type="scientific">Candidatus Protofrankia californiensis</name>
    <dbReference type="NCBI Taxonomy" id="1839754"/>
    <lineage>
        <taxon>Bacteria</taxon>
        <taxon>Bacillati</taxon>
        <taxon>Actinomycetota</taxon>
        <taxon>Actinomycetes</taxon>
        <taxon>Frankiales</taxon>
        <taxon>Frankiaceae</taxon>
        <taxon>Protofrankia</taxon>
    </lineage>
</organism>
<dbReference type="Proteomes" id="UP000199013">
    <property type="component" value="Unassembled WGS sequence"/>
</dbReference>
<dbReference type="InterPro" id="IPR000086">
    <property type="entry name" value="NUDIX_hydrolase_dom"/>
</dbReference>
<sequence>MTDNSGPWPTGGAFTVDVVLFTKRDGVLSVLAVERAKEPFRAALALPGGFVEPGERAPEAAVRELGEETGVMIDRDHLRRLACYGAPGRDPRGRVVSVAYHGYLPGAPVPRGGSDARAARWVDVLEFLSPGVRVAFDHRDIVVDAVVRRFGWRPVAPGPNGLPPAAADGDDVTGGASPVPRSTRVPGPADNSMKPPVPLAPTWNLNAPSCPSHTIP</sequence>
<evidence type="ECO:0000313" key="7">
    <source>
        <dbReference type="Proteomes" id="UP000199013"/>
    </source>
</evidence>
<gene>
    <name evidence="6" type="ORF">FDG2_3019</name>
</gene>
<dbReference type="PROSITE" id="PS00893">
    <property type="entry name" value="NUDIX_BOX"/>
    <property type="match status" value="1"/>
</dbReference>
<evidence type="ECO:0000259" key="5">
    <source>
        <dbReference type="PROSITE" id="PS51462"/>
    </source>
</evidence>
<evidence type="ECO:0000256" key="3">
    <source>
        <dbReference type="RuleBase" id="RU003476"/>
    </source>
</evidence>
<dbReference type="CDD" id="cd18873">
    <property type="entry name" value="NUDIX_NadM_like"/>
    <property type="match status" value="1"/>
</dbReference>
<keyword evidence="7" id="KW-1185">Reference proteome</keyword>
<accession>A0A1C3NYQ8</accession>
<dbReference type="Pfam" id="PF00293">
    <property type="entry name" value="NUDIX"/>
    <property type="match status" value="1"/>
</dbReference>
<dbReference type="EMBL" id="FLUV01001271">
    <property type="protein sequence ID" value="SBW22712.1"/>
    <property type="molecule type" value="Genomic_DNA"/>
</dbReference>
<evidence type="ECO:0000313" key="6">
    <source>
        <dbReference type="EMBL" id="SBW22712.1"/>
    </source>
</evidence>
<dbReference type="Gene3D" id="3.90.79.10">
    <property type="entry name" value="Nucleoside Triphosphate Pyrophosphohydrolase"/>
    <property type="match status" value="1"/>
</dbReference>
<dbReference type="InterPro" id="IPR020476">
    <property type="entry name" value="Nudix_hydrolase"/>
</dbReference>
<feature type="domain" description="Nudix hydrolase" evidence="5">
    <location>
        <begin position="11"/>
        <end position="149"/>
    </location>
</feature>
<feature type="region of interest" description="Disordered" evidence="4">
    <location>
        <begin position="157"/>
        <end position="216"/>
    </location>
</feature>
<protein>
    <recommendedName>
        <fullName evidence="5">Nudix hydrolase domain-containing protein</fullName>
    </recommendedName>
</protein>
<dbReference type="PANTHER" id="PTHR43736">
    <property type="entry name" value="ADP-RIBOSE PYROPHOSPHATASE"/>
    <property type="match status" value="1"/>
</dbReference>
<evidence type="ECO:0000256" key="4">
    <source>
        <dbReference type="SAM" id="MobiDB-lite"/>
    </source>
</evidence>
<dbReference type="GO" id="GO:0016787">
    <property type="term" value="F:hydrolase activity"/>
    <property type="evidence" value="ECO:0007669"/>
    <property type="project" value="UniProtKB-KW"/>
</dbReference>
<dbReference type="InterPro" id="IPR015797">
    <property type="entry name" value="NUDIX_hydrolase-like_dom_sf"/>
</dbReference>